<sequence length="138" mass="15762">MLDVAELTNGRTARRLGSDVVLWLITSREDGRPHAAPVWFDWDGDAVTIFTKPGYQKVKNIRHEPRVVITLDTGREGEEVDIFEGEATLLDRSSAEVVRPEYMEKYRTHIPAIGTTPDKMMAEYSQPVVVRLTRFMGW</sequence>
<dbReference type="PANTHER" id="PTHR35176:SF4">
    <property type="entry name" value="PYRIDOXAMINE 5'-PHOSPHATE OXIDASE-RELATED FMN-BINDING"/>
    <property type="match status" value="1"/>
</dbReference>
<protein>
    <recommendedName>
        <fullName evidence="2">Pyridoxamine 5'-phosphate oxidase N-terminal domain-containing protein</fullName>
    </recommendedName>
</protein>
<organism evidence="3">
    <name type="scientific">uncultured Thermomicrobiales bacterium</name>
    <dbReference type="NCBI Taxonomy" id="1645740"/>
    <lineage>
        <taxon>Bacteria</taxon>
        <taxon>Pseudomonadati</taxon>
        <taxon>Thermomicrobiota</taxon>
        <taxon>Thermomicrobia</taxon>
        <taxon>Thermomicrobiales</taxon>
        <taxon>environmental samples</taxon>
    </lineage>
</organism>
<dbReference type="InterPro" id="IPR052019">
    <property type="entry name" value="F420H2_bilvrd_red/Heme_oxyg"/>
</dbReference>
<evidence type="ECO:0000256" key="1">
    <source>
        <dbReference type="ARBA" id="ARBA00023002"/>
    </source>
</evidence>
<feature type="domain" description="Pyridoxamine 5'-phosphate oxidase N-terminal" evidence="2">
    <location>
        <begin position="20"/>
        <end position="117"/>
    </location>
</feature>
<keyword evidence="1" id="KW-0560">Oxidoreductase</keyword>
<accession>A0A6J4UPG6</accession>
<evidence type="ECO:0000259" key="2">
    <source>
        <dbReference type="Pfam" id="PF01243"/>
    </source>
</evidence>
<dbReference type="Pfam" id="PF01243">
    <property type="entry name" value="PNPOx_N"/>
    <property type="match status" value="1"/>
</dbReference>
<dbReference type="InterPro" id="IPR012349">
    <property type="entry name" value="Split_barrel_FMN-bd"/>
</dbReference>
<proteinExistence type="predicted"/>
<evidence type="ECO:0000313" key="3">
    <source>
        <dbReference type="EMBL" id="CAA9554690.1"/>
    </source>
</evidence>
<dbReference type="EMBL" id="CADCWH010000190">
    <property type="protein sequence ID" value="CAA9554690.1"/>
    <property type="molecule type" value="Genomic_DNA"/>
</dbReference>
<dbReference type="GO" id="GO:0070967">
    <property type="term" value="F:coenzyme F420 binding"/>
    <property type="evidence" value="ECO:0007669"/>
    <property type="project" value="TreeGrafter"/>
</dbReference>
<dbReference type="PANTHER" id="PTHR35176">
    <property type="entry name" value="HEME OXYGENASE HI_0854-RELATED"/>
    <property type="match status" value="1"/>
</dbReference>
<reference evidence="3" key="1">
    <citation type="submission" date="2020-02" db="EMBL/GenBank/DDBJ databases">
        <authorList>
            <person name="Meier V. D."/>
        </authorList>
    </citation>
    <scope>NUCLEOTIDE SEQUENCE</scope>
    <source>
        <strain evidence="3">AVDCRST_MAG70</strain>
    </source>
</reference>
<dbReference type="SUPFAM" id="SSF50475">
    <property type="entry name" value="FMN-binding split barrel"/>
    <property type="match status" value="1"/>
</dbReference>
<dbReference type="Gene3D" id="2.30.110.10">
    <property type="entry name" value="Electron Transport, Fmn-binding Protein, Chain A"/>
    <property type="match status" value="1"/>
</dbReference>
<dbReference type="AlphaFoldDB" id="A0A6J4UPG6"/>
<gene>
    <name evidence="3" type="ORF">AVDCRST_MAG70-1197</name>
</gene>
<name>A0A6J4UPG6_9BACT</name>
<dbReference type="GO" id="GO:0005829">
    <property type="term" value="C:cytosol"/>
    <property type="evidence" value="ECO:0007669"/>
    <property type="project" value="TreeGrafter"/>
</dbReference>
<dbReference type="GO" id="GO:0016627">
    <property type="term" value="F:oxidoreductase activity, acting on the CH-CH group of donors"/>
    <property type="evidence" value="ECO:0007669"/>
    <property type="project" value="TreeGrafter"/>
</dbReference>
<dbReference type="InterPro" id="IPR011576">
    <property type="entry name" value="Pyridox_Oxase_N"/>
</dbReference>